<dbReference type="PANTHER" id="PTHR43616">
    <property type="entry name" value="GLYCEROL DEHYDROGENASE"/>
    <property type="match status" value="1"/>
</dbReference>
<evidence type="ECO:0000256" key="3">
    <source>
        <dbReference type="ARBA" id="ARBA00022723"/>
    </source>
</evidence>
<evidence type="ECO:0000256" key="12">
    <source>
        <dbReference type="PIRSR" id="PIRSR000112-1"/>
    </source>
</evidence>
<dbReference type="RefSeq" id="WP_013266234.1">
    <property type="nucleotide sequence ID" value="NC_014374.1"/>
</dbReference>
<evidence type="ECO:0000256" key="11">
    <source>
        <dbReference type="HAMAP-Rule" id="MF_00497"/>
    </source>
</evidence>
<dbReference type="InterPro" id="IPR016205">
    <property type="entry name" value="Glycerol_DH"/>
</dbReference>
<dbReference type="SUPFAM" id="SSF56796">
    <property type="entry name" value="Dehydroquinate synthase-like"/>
    <property type="match status" value="1"/>
</dbReference>
<keyword evidence="6 11" id="KW-0560">Oxidoreductase</keyword>
<comment type="catalytic activity">
    <reaction evidence="11">
        <text>sn-glycerol 1-phosphate + NAD(+) = dihydroxyacetone phosphate + NADH + H(+)</text>
        <dbReference type="Rhea" id="RHEA:21412"/>
        <dbReference type="ChEBI" id="CHEBI:15378"/>
        <dbReference type="ChEBI" id="CHEBI:57540"/>
        <dbReference type="ChEBI" id="CHEBI:57642"/>
        <dbReference type="ChEBI" id="CHEBI:57685"/>
        <dbReference type="ChEBI" id="CHEBI:57945"/>
        <dbReference type="EC" id="1.1.1.261"/>
    </reaction>
</comment>
<dbReference type="FunCoup" id="D9Q084">
    <property type="interactions" value="1"/>
</dbReference>
<gene>
    <name evidence="11" type="primary">egsA</name>
    <name evidence="15" type="ordered locus">ASAC_0315</name>
</gene>
<feature type="binding site" evidence="11">
    <location>
        <position position="124"/>
    </location>
    <ligand>
        <name>substrate</name>
    </ligand>
</feature>
<feature type="binding site" evidence="11 14">
    <location>
        <begin position="97"/>
        <end position="101"/>
    </location>
    <ligand>
        <name>NAD(+)</name>
        <dbReference type="ChEBI" id="CHEBI:57540"/>
    </ligand>
</feature>
<keyword evidence="2 11" id="KW-0444">Lipid biosynthesis</keyword>
<keyword evidence="16" id="KW-1185">Reference proteome</keyword>
<dbReference type="Gene3D" id="3.40.50.1970">
    <property type="match status" value="1"/>
</dbReference>
<feature type="binding site" evidence="11 14">
    <location>
        <begin position="119"/>
        <end position="122"/>
    </location>
    <ligand>
        <name>NAD(+)</name>
        <dbReference type="ChEBI" id="CHEBI:57540"/>
    </ligand>
</feature>
<evidence type="ECO:0000256" key="2">
    <source>
        <dbReference type="ARBA" id="ARBA00022516"/>
    </source>
</evidence>
<feature type="binding site" evidence="11">
    <location>
        <position position="255"/>
    </location>
    <ligand>
        <name>substrate</name>
    </ligand>
</feature>
<dbReference type="CDD" id="cd08173">
    <property type="entry name" value="Gro1PDH"/>
    <property type="match status" value="1"/>
</dbReference>
<dbReference type="GO" id="GO:0046872">
    <property type="term" value="F:metal ion binding"/>
    <property type="evidence" value="ECO:0007669"/>
    <property type="project" value="UniProtKB-KW"/>
</dbReference>
<dbReference type="InterPro" id="IPR023002">
    <property type="entry name" value="G1P_dehydrogenase_arc"/>
</dbReference>
<proteinExistence type="inferred from homology"/>
<dbReference type="GO" id="GO:0005737">
    <property type="term" value="C:cytoplasm"/>
    <property type="evidence" value="ECO:0007669"/>
    <property type="project" value="UniProtKB-SubCell"/>
</dbReference>
<evidence type="ECO:0000256" key="4">
    <source>
        <dbReference type="ARBA" id="ARBA00022833"/>
    </source>
</evidence>
<evidence type="ECO:0000256" key="13">
    <source>
        <dbReference type="PIRSR" id="PIRSR000112-2"/>
    </source>
</evidence>
<dbReference type="HAMAP" id="MF_00497_A">
    <property type="entry name" value="G1P_dehydrogenase_A"/>
    <property type="match status" value="1"/>
</dbReference>
<dbReference type="Proteomes" id="UP000000346">
    <property type="component" value="Chromosome"/>
</dbReference>
<evidence type="ECO:0000256" key="10">
    <source>
        <dbReference type="ARBA" id="ARBA00023264"/>
    </source>
</evidence>
<evidence type="ECO:0000256" key="9">
    <source>
        <dbReference type="ARBA" id="ARBA00023209"/>
    </source>
</evidence>
<dbReference type="GO" id="GO:0008654">
    <property type="term" value="P:phospholipid biosynthetic process"/>
    <property type="evidence" value="ECO:0007669"/>
    <property type="project" value="UniProtKB-KW"/>
</dbReference>
<dbReference type="Pfam" id="PF13685">
    <property type="entry name" value="Fe-ADH_2"/>
    <property type="match status" value="1"/>
</dbReference>
<dbReference type="HOGENOM" id="CLU_038362_0_0_2"/>
<dbReference type="STRING" id="666510.ASAC_0315"/>
<keyword evidence="3 11" id="KW-0479">Metal-binding</keyword>
<dbReference type="PIRSF" id="PIRSF000112">
    <property type="entry name" value="Glycerol_dehydrogenase"/>
    <property type="match status" value="1"/>
</dbReference>
<feature type="binding site" evidence="13">
    <location>
        <position position="124"/>
    </location>
    <ligand>
        <name>glycerol</name>
        <dbReference type="ChEBI" id="CHEBI:17754"/>
    </ligand>
</feature>
<dbReference type="InterPro" id="IPR032837">
    <property type="entry name" value="G1PDH"/>
</dbReference>
<feature type="binding site" evidence="11">
    <location>
        <position position="251"/>
    </location>
    <ligand>
        <name>Zn(2+)</name>
        <dbReference type="ChEBI" id="CHEBI:29105"/>
        <note>catalytic</note>
    </ligand>
</feature>
<evidence type="ECO:0000256" key="7">
    <source>
        <dbReference type="ARBA" id="ARBA00023027"/>
    </source>
</evidence>
<dbReference type="GO" id="GO:0106358">
    <property type="term" value="F:glycerol-1-phosphate dehydrogenase (NADP+) activity"/>
    <property type="evidence" value="ECO:0007669"/>
    <property type="project" value="RHEA"/>
</dbReference>
<evidence type="ECO:0000313" key="16">
    <source>
        <dbReference type="Proteomes" id="UP000000346"/>
    </source>
</evidence>
<keyword evidence="7 11" id="KW-0520">NAD</keyword>
<name>D9Q084_ACIS3</name>
<keyword evidence="10 11" id="KW-1208">Phospholipid metabolism</keyword>
<dbReference type="EMBL" id="CP001742">
    <property type="protein sequence ID" value="ADL18722.1"/>
    <property type="molecule type" value="Genomic_DNA"/>
</dbReference>
<evidence type="ECO:0000256" key="6">
    <source>
        <dbReference type="ARBA" id="ARBA00023002"/>
    </source>
</evidence>
<dbReference type="OrthoDB" id="8656at2157"/>
<dbReference type="eggNOG" id="arCOG00982">
    <property type="taxonomic scope" value="Archaea"/>
</dbReference>
<keyword evidence="9 11" id="KW-0594">Phospholipid biosynthesis</keyword>
<keyword evidence="4 11" id="KW-0862">Zinc</keyword>
<evidence type="ECO:0000313" key="15">
    <source>
        <dbReference type="EMBL" id="ADL18722.1"/>
    </source>
</evidence>
<feature type="binding site" evidence="12">
    <location>
        <position position="251"/>
    </location>
    <ligand>
        <name>glycerol</name>
        <dbReference type="ChEBI" id="CHEBI:17754"/>
    </ligand>
</feature>
<feature type="binding site" evidence="12">
    <location>
        <position position="171"/>
    </location>
    <ligand>
        <name>glycerol</name>
        <dbReference type="ChEBI" id="CHEBI:17754"/>
    </ligand>
</feature>
<dbReference type="Gene3D" id="1.20.1090.10">
    <property type="entry name" value="Dehydroquinate synthase-like - alpha domain"/>
    <property type="match status" value="1"/>
</dbReference>
<dbReference type="GeneID" id="9498538"/>
<comment type="subunit">
    <text evidence="11">Homodimer.</text>
</comment>
<keyword evidence="8 11" id="KW-0443">Lipid metabolism</keyword>
<dbReference type="GO" id="GO:0106357">
    <property type="term" value="F:glycerol-1-phosphate dehydrogenase (NAD+) activity"/>
    <property type="evidence" value="ECO:0007669"/>
    <property type="project" value="RHEA"/>
</dbReference>
<evidence type="ECO:0000256" key="1">
    <source>
        <dbReference type="ARBA" id="ARBA00022490"/>
    </source>
</evidence>
<feature type="binding site" evidence="11">
    <location>
        <position position="267"/>
    </location>
    <ligand>
        <name>Zn(2+)</name>
        <dbReference type="ChEBI" id="CHEBI:29105"/>
        <note>catalytic</note>
    </ligand>
</feature>
<feature type="binding site" evidence="12">
    <location>
        <position position="267"/>
    </location>
    <ligand>
        <name>glycerol</name>
        <dbReference type="ChEBI" id="CHEBI:17754"/>
    </ligand>
</feature>
<reference evidence="15 16" key="1">
    <citation type="journal article" date="2010" name="Appl. Environ. Microbiol.">
        <title>The genome sequence of the crenarchaeon Acidilobus saccharovorans supports a new order, Acidilobales, and suggests an important ecological role in terrestrial acidic hot springs.</title>
        <authorList>
            <person name="Mardanov A.V."/>
            <person name="Svetlitchnyi V.A."/>
            <person name="Beletsky A.V."/>
            <person name="Prokofeva M.I."/>
            <person name="Bonch-Osmolovskaya E.A."/>
            <person name="Ravin N.V."/>
            <person name="Skryabin K.G."/>
        </authorList>
    </citation>
    <scope>NUCLEOTIDE SEQUENCE [LARGE SCALE GENOMIC DNA]</scope>
    <source>
        <strain evidence="16">DSM 16705 / JCM 18335 / VKM B-2471 / 345-15</strain>
    </source>
</reference>
<protein>
    <recommendedName>
        <fullName evidence="11">Glycerol-1-phosphate dehydrogenase [NAD(P)+]</fullName>
        <shortName evidence="11">G1P dehydrogenase</shortName>
        <shortName evidence="11">G1PDH</shortName>
        <ecNumber evidence="11">1.1.1.261</ecNumber>
    </recommendedName>
    <alternativeName>
        <fullName evidence="11">Enantiomeric glycerophosphate synthase</fullName>
    </alternativeName>
    <alternativeName>
        <fullName evidence="11">sn-glycerol-1-phosphate dehydrogenase</fullName>
    </alternativeName>
</protein>
<dbReference type="PANTHER" id="PTHR43616:SF5">
    <property type="entry name" value="GLYCEROL DEHYDROGENASE 1"/>
    <property type="match status" value="1"/>
</dbReference>
<comment type="function">
    <text evidence="11">Catalyzes the NAD(P)H-dependent reduction of dihydroxyacetonephosphate (DHAP or glycerone phosphate) to glycerol 1-phosphate (G1P). The G1P thus generated is used as the glycerophosphate backbone of phospholipids in the cellular membranes of Archaea.</text>
</comment>
<dbReference type="UniPathway" id="UPA00940"/>
<feature type="binding site" evidence="11">
    <location>
        <position position="171"/>
    </location>
    <ligand>
        <name>substrate</name>
    </ligand>
</feature>
<dbReference type="InParanoid" id="D9Q084"/>
<dbReference type="KEGG" id="asc:ASAC_0315"/>
<accession>D9Q084</accession>
<dbReference type="GO" id="GO:0006650">
    <property type="term" value="P:glycerophospholipid metabolic process"/>
    <property type="evidence" value="ECO:0007669"/>
    <property type="project" value="UniProtKB-UniRule"/>
</dbReference>
<comment type="catalytic activity">
    <reaction evidence="11">
        <text>sn-glycerol 1-phosphate + NADP(+) = dihydroxyacetone phosphate + NADPH + H(+)</text>
        <dbReference type="Rhea" id="RHEA:21416"/>
        <dbReference type="ChEBI" id="CHEBI:15378"/>
        <dbReference type="ChEBI" id="CHEBI:57642"/>
        <dbReference type="ChEBI" id="CHEBI:57685"/>
        <dbReference type="ChEBI" id="CHEBI:57783"/>
        <dbReference type="ChEBI" id="CHEBI:58349"/>
        <dbReference type="EC" id="1.1.1.261"/>
    </reaction>
</comment>
<comment type="subcellular location">
    <subcellularLocation>
        <location evidence="11">Cytoplasm</location>
    </subcellularLocation>
</comment>
<feature type="binding site" evidence="11 14">
    <location>
        <position position="128"/>
    </location>
    <ligand>
        <name>NAD(+)</name>
        <dbReference type="ChEBI" id="CHEBI:57540"/>
    </ligand>
</feature>
<dbReference type="NCBIfam" id="NF002022">
    <property type="entry name" value="PRK00843.1"/>
    <property type="match status" value="1"/>
</dbReference>
<organism evidence="15 16">
    <name type="scientific">Acidilobus saccharovorans (strain DSM 16705 / JCM 18335 / VKM B-2471 / 345-15)</name>
    <dbReference type="NCBI Taxonomy" id="666510"/>
    <lineage>
        <taxon>Archaea</taxon>
        <taxon>Thermoproteota</taxon>
        <taxon>Thermoprotei</taxon>
        <taxon>Acidilobales</taxon>
        <taxon>Acidilobaceae</taxon>
        <taxon>Acidilobus</taxon>
    </lineage>
</organism>
<feature type="binding site" evidence="11">
    <location>
        <position position="171"/>
    </location>
    <ligand>
        <name>Zn(2+)</name>
        <dbReference type="ChEBI" id="CHEBI:29105"/>
        <note>catalytic</note>
    </ligand>
</feature>
<evidence type="ECO:0000256" key="8">
    <source>
        <dbReference type="ARBA" id="ARBA00023098"/>
    </source>
</evidence>
<dbReference type="EC" id="1.1.1.261" evidence="11"/>
<evidence type="ECO:0000256" key="14">
    <source>
        <dbReference type="PIRSR" id="PIRSR000112-3"/>
    </source>
</evidence>
<comment type="similarity">
    <text evidence="11">Belongs to the glycerol-1-phosphate dehydrogenase family.</text>
</comment>
<evidence type="ECO:0000256" key="5">
    <source>
        <dbReference type="ARBA" id="ARBA00022857"/>
    </source>
</evidence>
<comment type="pathway">
    <text evidence="11">Membrane lipid metabolism; glycerophospholipid metabolism.</text>
</comment>
<dbReference type="AlphaFoldDB" id="D9Q084"/>
<keyword evidence="1 11" id="KW-0963">Cytoplasm</keyword>
<keyword evidence="5 11" id="KW-0521">NADP</keyword>
<comment type="cofactor">
    <cofactor evidence="11 12">
        <name>Zn(2+)</name>
        <dbReference type="ChEBI" id="CHEBI:29105"/>
    </cofactor>
    <text evidence="11 12">Binds 1 zinc ion per subunit.</text>
</comment>
<sequence length="353" mass="37788">MEQHIIELPKRIVVGEGALKSLGGHFRDMFPSGSLVFVVTGPHIINSLYNDVKQILEDNGFSVTYTIAGPATVDEANRVAEEAKRDRADVLLGLGGGRSIDLAKYAAAESGKEFVSVPTAPSHDGITSPFATLRGFERPYSKLAKPPRLLLLDIDVISSAPKRLASAGFGDLIGKYTAVLDWRLAHNLRGEYYGAYAASLALMSARHVGAYARKIGLGSKDGIRALVEALVSSGVAMCIAGSSRPASGSEHLFAHALEMISKRPPLHGEAVGVGTILMSYLYGKDWVRIRRLLKEAGAPVNARELGVTDDEVIEALVKAASIRPERYTILGEKGLTRDAAEELATKTKVINGD</sequence>